<dbReference type="PANTHER" id="PTHR43861">
    <property type="entry name" value="TRANS-ACONITATE 2-METHYLTRANSFERASE-RELATED"/>
    <property type="match status" value="1"/>
</dbReference>
<organism evidence="1 2">
    <name type="scientific">Denitrovibrio acetiphilus (strain DSM 12809 / NBRC 114555 / N2460)</name>
    <dbReference type="NCBI Taxonomy" id="522772"/>
    <lineage>
        <taxon>Bacteria</taxon>
        <taxon>Pseudomonadati</taxon>
        <taxon>Deferribacterota</taxon>
        <taxon>Deferribacteres</taxon>
        <taxon>Deferribacterales</taxon>
        <taxon>Geovibrionaceae</taxon>
        <taxon>Denitrovibrio</taxon>
    </lineage>
</organism>
<dbReference type="RefSeq" id="WP_013012024.1">
    <property type="nucleotide sequence ID" value="NC_013943.1"/>
</dbReference>
<dbReference type="GO" id="GO:0032259">
    <property type="term" value="P:methylation"/>
    <property type="evidence" value="ECO:0007669"/>
    <property type="project" value="UniProtKB-KW"/>
</dbReference>
<dbReference type="EMBL" id="CP001968">
    <property type="protein sequence ID" value="ADD69531.1"/>
    <property type="molecule type" value="Genomic_DNA"/>
</dbReference>
<gene>
    <name evidence="1" type="ordered locus">Dacet_2779</name>
</gene>
<keyword evidence="2" id="KW-1185">Reference proteome</keyword>
<dbReference type="PaxDb" id="522772-Dacet_2779"/>
<dbReference type="GO" id="GO:0008168">
    <property type="term" value="F:methyltransferase activity"/>
    <property type="evidence" value="ECO:0007669"/>
    <property type="project" value="UniProtKB-KW"/>
</dbReference>
<keyword evidence="1" id="KW-0808">Transferase</keyword>
<keyword evidence="1" id="KW-0489">Methyltransferase</keyword>
<name>D4H5U0_DENA2</name>
<dbReference type="InParanoid" id="D4H5U0"/>
<dbReference type="CDD" id="cd02440">
    <property type="entry name" value="AdoMet_MTases"/>
    <property type="match status" value="1"/>
</dbReference>
<dbReference type="InterPro" id="IPR029063">
    <property type="entry name" value="SAM-dependent_MTases_sf"/>
</dbReference>
<dbReference type="AlphaFoldDB" id="D4H5U0"/>
<dbReference type="Proteomes" id="UP000002012">
    <property type="component" value="Chromosome"/>
</dbReference>
<evidence type="ECO:0000313" key="2">
    <source>
        <dbReference type="Proteomes" id="UP000002012"/>
    </source>
</evidence>
<sequence length="280" mass="32450">MIIRPYKEQDGIFVFDEGVCEEHSDYHAHDLDKLYEIENNHFWFIARKELIFKYLSKYIPKDTKIIEIGAGTGNVSRYLMSKGYKNISVGELHMNGLRYASSYGIENRYQFDVFNPPFRSEFDCINLFDVIEHFDDDFQALACVRLMLKDNGYVTLTVPAHSWLWNASDADAGHKRRYSLKSLNKLLRESGFDIHVMRYFFVSITPLLFLRTLLYPDRGRVKQHDDAVLGDVGGIINSVLVFLTRLEHKIIRFIPNFFGGSIIAIATKCKVPNKENLDNS</sequence>
<accession>D4H5U0</accession>
<evidence type="ECO:0000313" key="1">
    <source>
        <dbReference type="EMBL" id="ADD69531.1"/>
    </source>
</evidence>
<reference evidence="1 2" key="1">
    <citation type="journal article" date="2010" name="Stand. Genomic Sci.">
        <title>Complete genome sequence of Denitrovibrio acetiphilus type strain (N2460).</title>
        <authorList>
            <person name="Kiss H."/>
            <person name="Lang E."/>
            <person name="Lapidus A."/>
            <person name="Copeland A."/>
            <person name="Nolan M."/>
            <person name="Glavina Del Rio T."/>
            <person name="Chen F."/>
            <person name="Lucas S."/>
            <person name="Tice H."/>
            <person name="Cheng J.F."/>
            <person name="Han C."/>
            <person name="Goodwin L."/>
            <person name="Pitluck S."/>
            <person name="Liolios K."/>
            <person name="Pati A."/>
            <person name="Ivanova N."/>
            <person name="Mavromatis K."/>
            <person name="Chen A."/>
            <person name="Palaniappan K."/>
            <person name="Land M."/>
            <person name="Hauser L."/>
            <person name="Chang Y.J."/>
            <person name="Jeffries C.D."/>
            <person name="Detter J.C."/>
            <person name="Brettin T."/>
            <person name="Spring S."/>
            <person name="Rohde M."/>
            <person name="Goker M."/>
            <person name="Woyke T."/>
            <person name="Bristow J."/>
            <person name="Eisen J.A."/>
            <person name="Markowitz V."/>
            <person name="Hugenholtz P."/>
            <person name="Kyrpides N.C."/>
            <person name="Klenk H.P."/>
        </authorList>
    </citation>
    <scope>NUCLEOTIDE SEQUENCE [LARGE SCALE GENOMIC DNA]</scope>
    <source>
        <strain evidence="2">DSM 12809 / NBRC 114555 / N2460</strain>
    </source>
</reference>
<dbReference type="OrthoDB" id="9810247at2"/>
<dbReference type="KEGG" id="dap:Dacet_2779"/>
<protein>
    <submittedName>
        <fullName evidence="1">Methyltransferase type 11</fullName>
    </submittedName>
</protein>
<dbReference type="STRING" id="522772.Dacet_2779"/>
<proteinExistence type="predicted"/>
<dbReference type="SUPFAM" id="SSF53335">
    <property type="entry name" value="S-adenosyl-L-methionine-dependent methyltransferases"/>
    <property type="match status" value="1"/>
</dbReference>
<dbReference type="Pfam" id="PF13489">
    <property type="entry name" value="Methyltransf_23"/>
    <property type="match status" value="1"/>
</dbReference>
<dbReference type="eggNOG" id="COG2226">
    <property type="taxonomic scope" value="Bacteria"/>
</dbReference>
<dbReference type="HOGENOM" id="CLU_082726_0_0_0"/>
<dbReference type="Gene3D" id="3.40.50.150">
    <property type="entry name" value="Vaccinia Virus protein VP39"/>
    <property type="match status" value="1"/>
</dbReference>